<keyword evidence="1" id="KW-1133">Transmembrane helix</keyword>
<organism evidence="2 3">
    <name type="scientific">Flammeovirga pacifica</name>
    <dbReference type="NCBI Taxonomy" id="915059"/>
    <lineage>
        <taxon>Bacteria</taxon>
        <taxon>Pseudomonadati</taxon>
        <taxon>Bacteroidota</taxon>
        <taxon>Cytophagia</taxon>
        <taxon>Cytophagales</taxon>
        <taxon>Flammeovirgaceae</taxon>
        <taxon>Flammeovirga</taxon>
    </lineage>
</organism>
<keyword evidence="3" id="KW-1185">Reference proteome</keyword>
<dbReference type="AlphaFoldDB" id="A0A1S1Z0L7"/>
<proteinExistence type="predicted"/>
<dbReference type="EMBL" id="JRYR02000001">
    <property type="protein sequence ID" value="OHX66809.1"/>
    <property type="molecule type" value="Genomic_DNA"/>
</dbReference>
<dbReference type="STRING" id="915059.NH26_10805"/>
<sequence>MSFEITCLGADTGNGPTFHTFYMATVLIRLVLSLTVFILFFLKANAGKAEKLSFILCFFFFYFAYTIFEIICLYHKLQGKSEK</sequence>
<feature type="transmembrane region" description="Helical" evidence="1">
    <location>
        <begin position="54"/>
        <end position="77"/>
    </location>
</feature>
<keyword evidence="1" id="KW-0812">Transmembrane</keyword>
<evidence type="ECO:0000256" key="1">
    <source>
        <dbReference type="SAM" id="Phobius"/>
    </source>
</evidence>
<gene>
    <name evidence="2" type="ORF">NH26_10805</name>
</gene>
<comment type="caution">
    <text evidence="2">The sequence shown here is derived from an EMBL/GenBank/DDBJ whole genome shotgun (WGS) entry which is preliminary data.</text>
</comment>
<dbReference type="Proteomes" id="UP000179797">
    <property type="component" value="Unassembled WGS sequence"/>
</dbReference>
<evidence type="ECO:0000313" key="3">
    <source>
        <dbReference type="Proteomes" id="UP000179797"/>
    </source>
</evidence>
<protein>
    <submittedName>
        <fullName evidence="2">Uncharacterized protein</fullName>
    </submittedName>
</protein>
<feature type="transmembrane region" description="Helical" evidence="1">
    <location>
        <begin position="20"/>
        <end position="42"/>
    </location>
</feature>
<keyword evidence="1" id="KW-0472">Membrane</keyword>
<accession>A0A1S1Z0L7</accession>
<reference evidence="2 3" key="1">
    <citation type="journal article" date="2012" name="Int. J. Syst. Evol. Microbiol.">
        <title>Flammeovirga pacifica sp. nov., isolated from deep-sea sediment.</title>
        <authorList>
            <person name="Xu H."/>
            <person name="Fu Y."/>
            <person name="Yang N."/>
            <person name="Ding Z."/>
            <person name="Lai Q."/>
            <person name="Zeng R."/>
        </authorList>
    </citation>
    <scope>NUCLEOTIDE SEQUENCE [LARGE SCALE GENOMIC DNA]</scope>
    <source>
        <strain evidence="3">DSM 24597 / LMG 26175 / WPAGA1</strain>
    </source>
</reference>
<evidence type="ECO:0000313" key="2">
    <source>
        <dbReference type="EMBL" id="OHX66809.1"/>
    </source>
</evidence>
<name>A0A1S1Z0L7_FLAPC</name>